<dbReference type="PANTHER" id="PTHR12232">
    <property type="entry name" value="SH3 DOMAIN-BINDING GLUTAMIC ACID-RICH-LIKE PROTEIN"/>
    <property type="match status" value="1"/>
</dbReference>
<dbReference type="AlphaFoldDB" id="A0AAV7JJK4"/>
<reference evidence="2 3" key="1">
    <citation type="journal article" date="2023" name="BMC Biol.">
        <title>The compact genome of the sponge Oopsacas minuta (Hexactinellida) is lacking key metazoan core genes.</title>
        <authorList>
            <person name="Santini S."/>
            <person name="Schenkelaars Q."/>
            <person name="Jourda C."/>
            <person name="Duchesne M."/>
            <person name="Belahbib H."/>
            <person name="Rocher C."/>
            <person name="Selva M."/>
            <person name="Riesgo A."/>
            <person name="Vervoort M."/>
            <person name="Leys S.P."/>
            <person name="Kodjabachian L."/>
            <person name="Le Bivic A."/>
            <person name="Borchiellini C."/>
            <person name="Claverie J.M."/>
            <person name="Renard E."/>
        </authorList>
    </citation>
    <scope>NUCLEOTIDE SEQUENCE [LARGE SCALE GENOMIC DNA]</scope>
    <source>
        <strain evidence="2">SPO-2</strain>
    </source>
</reference>
<evidence type="ECO:0000256" key="1">
    <source>
        <dbReference type="ARBA" id="ARBA00007764"/>
    </source>
</evidence>
<organism evidence="2 3">
    <name type="scientific">Oopsacas minuta</name>
    <dbReference type="NCBI Taxonomy" id="111878"/>
    <lineage>
        <taxon>Eukaryota</taxon>
        <taxon>Metazoa</taxon>
        <taxon>Porifera</taxon>
        <taxon>Hexactinellida</taxon>
        <taxon>Hexasterophora</taxon>
        <taxon>Lyssacinosida</taxon>
        <taxon>Leucopsacidae</taxon>
        <taxon>Oopsacas</taxon>
    </lineage>
</organism>
<dbReference type="Gene3D" id="3.40.30.10">
    <property type="entry name" value="Glutaredoxin"/>
    <property type="match status" value="1"/>
</dbReference>
<dbReference type="GO" id="GO:0005737">
    <property type="term" value="C:cytoplasm"/>
    <property type="evidence" value="ECO:0007669"/>
    <property type="project" value="TreeGrafter"/>
</dbReference>
<dbReference type="SUPFAM" id="SSF52833">
    <property type="entry name" value="Thioredoxin-like"/>
    <property type="match status" value="1"/>
</dbReference>
<proteinExistence type="inferred from homology"/>
<dbReference type="Proteomes" id="UP001165289">
    <property type="component" value="Unassembled WGS sequence"/>
</dbReference>
<dbReference type="PANTHER" id="PTHR12232:SF15">
    <property type="entry name" value="SH3 DOMAIN-BINDING GLUTAMIC ACID-RICH PROTEIN HOMOLOG"/>
    <property type="match status" value="1"/>
</dbReference>
<keyword evidence="3" id="KW-1185">Reference proteome</keyword>
<protein>
    <submittedName>
        <fullName evidence="2">SH3 domain-binding glutamic acid-rich-like protein 3</fullName>
    </submittedName>
</protein>
<dbReference type="Pfam" id="PF04908">
    <property type="entry name" value="SH3BGR"/>
    <property type="match status" value="1"/>
</dbReference>
<dbReference type="InterPro" id="IPR051033">
    <property type="entry name" value="SH3BGR"/>
</dbReference>
<dbReference type="EMBL" id="JAKMXF010000327">
    <property type="protein sequence ID" value="KAI6648664.1"/>
    <property type="molecule type" value="Genomic_DNA"/>
</dbReference>
<sequence>MAVPIETTTPSLTLYFSSVLSNLEIKKQQQKIDCPLLSRTKMRELAGNDKALPPQICNGDEYCGDFIAFEDAIESAELKSFLKLE</sequence>
<comment type="caution">
    <text evidence="2">The sequence shown here is derived from an EMBL/GenBank/DDBJ whole genome shotgun (WGS) entry which is preliminary data.</text>
</comment>
<evidence type="ECO:0000313" key="3">
    <source>
        <dbReference type="Proteomes" id="UP001165289"/>
    </source>
</evidence>
<comment type="similarity">
    <text evidence="1">Belongs to the SH3BGR family.</text>
</comment>
<name>A0AAV7JJK4_9METZ</name>
<dbReference type="InterPro" id="IPR006993">
    <property type="entry name" value="Glut_rich_SH3-bd"/>
</dbReference>
<gene>
    <name evidence="2" type="ORF">LOD99_7891</name>
</gene>
<dbReference type="InterPro" id="IPR036249">
    <property type="entry name" value="Thioredoxin-like_sf"/>
</dbReference>
<evidence type="ECO:0000313" key="2">
    <source>
        <dbReference type="EMBL" id="KAI6648664.1"/>
    </source>
</evidence>
<accession>A0AAV7JJK4</accession>